<evidence type="ECO:0000256" key="5">
    <source>
        <dbReference type="ARBA" id="ARBA00029447"/>
    </source>
</evidence>
<evidence type="ECO:0000313" key="11">
    <source>
        <dbReference type="Proteomes" id="UP000092024"/>
    </source>
</evidence>
<feature type="domain" description="Methyl-accepting transducer" evidence="8">
    <location>
        <begin position="276"/>
        <end position="512"/>
    </location>
</feature>
<dbReference type="CDD" id="cd11386">
    <property type="entry name" value="MCP_signal"/>
    <property type="match status" value="1"/>
</dbReference>
<dbReference type="PROSITE" id="PS50111">
    <property type="entry name" value="CHEMOTAXIS_TRANSDUC_2"/>
    <property type="match status" value="1"/>
</dbReference>
<dbReference type="CDD" id="cd06225">
    <property type="entry name" value="HAMP"/>
    <property type="match status" value="1"/>
</dbReference>
<dbReference type="PROSITE" id="PS50885">
    <property type="entry name" value="HAMP"/>
    <property type="match status" value="1"/>
</dbReference>
<evidence type="ECO:0000256" key="1">
    <source>
        <dbReference type="ARBA" id="ARBA00004236"/>
    </source>
</evidence>
<comment type="caution">
    <text evidence="10">The sequence shown here is derived from an EMBL/GenBank/DDBJ whole genome shotgun (WGS) entry which is preliminary data.</text>
</comment>
<keyword evidence="4 6" id="KW-0807">Transducer</keyword>
<evidence type="ECO:0008006" key="12">
    <source>
        <dbReference type="Google" id="ProtNLM"/>
    </source>
</evidence>
<dbReference type="GO" id="GO:0006935">
    <property type="term" value="P:chemotaxis"/>
    <property type="evidence" value="ECO:0007669"/>
    <property type="project" value="InterPro"/>
</dbReference>
<dbReference type="RefSeq" id="WP_068680819.1">
    <property type="nucleotide sequence ID" value="NZ_LYPA01000038.1"/>
</dbReference>
<keyword evidence="7" id="KW-1133">Transmembrane helix</keyword>
<dbReference type="PRINTS" id="PR00260">
    <property type="entry name" value="CHEMTRNSDUCR"/>
</dbReference>
<keyword evidence="2" id="KW-1003">Cell membrane</keyword>
<dbReference type="GO" id="GO:0005886">
    <property type="term" value="C:plasma membrane"/>
    <property type="evidence" value="ECO:0007669"/>
    <property type="project" value="UniProtKB-SubCell"/>
</dbReference>
<keyword evidence="3 7" id="KW-0472">Membrane</keyword>
<protein>
    <recommendedName>
        <fullName evidence="12">Chemotaxis protein</fullName>
    </recommendedName>
</protein>
<dbReference type="GO" id="GO:0007165">
    <property type="term" value="P:signal transduction"/>
    <property type="evidence" value="ECO:0007669"/>
    <property type="project" value="UniProtKB-KW"/>
</dbReference>
<dbReference type="Pfam" id="PF00672">
    <property type="entry name" value="HAMP"/>
    <property type="match status" value="1"/>
</dbReference>
<dbReference type="OrthoDB" id="107771at2"/>
<dbReference type="Gene3D" id="6.10.340.10">
    <property type="match status" value="1"/>
</dbReference>
<evidence type="ECO:0000256" key="6">
    <source>
        <dbReference type="PROSITE-ProRule" id="PRU00284"/>
    </source>
</evidence>
<feature type="transmembrane region" description="Helical" evidence="7">
    <location>
        <begin position="182"/>
        <end position="203"/>
    </location>
</feature>
<dbReference type="STRING" id="1844972.A7K91_19605"/>
<reference evidence="10 11" key="1">
    <citation type="submission" date="2016-05" db="EMBL/GenBank/DDBJ databases">
        <title>Paenibacillus oryzae. sp. nov., isolated from the rice root.</title>
        <authorList>
            <person name="Zhang J."/>
            <person name="Zhang X."/>
        </authorList>
    </citation>
    <scope>NUCLEOTIDE SEQUENCE [LARGE SCALE GENOMIC DNA]</scope>
    <source>
        <strain evidence="10 11">1DrF-4</strain>
    </source>
</reference>
<feature type="domain" description="HAMP" evidence="9">
    <location>
        <begin position="204"/>
        <end position="257"/>
    </location>
</feature>
<name>A0A1A5YP79_9BACL</name>
<dbReference type="SMART" id="SM00283">
    <property type="entry name" value="MA"/>
    <property type="match status" value="1"/>
</dbReference>
<keyword evidence="11" id="KW-1185">Reference proteome</keyword>
<dbReference type="SUPFAM" id="SSF58104">
    <property type="entry name" value="Methyl-accepting chemotaxis protein (MCP) signaling domain"/>
    <property type="match status" value="1"/>
</dbReference>
<dbReference type="GO" id="GO:0004888">
    <property type="term" value="F:transmembrane signaling receptor activity"/>
    <property type="evidence" value="ECO:0007669"/>
    <property type="project" value="InterPro"/>
</dbReference>
<accession>A0A1A5YP79</accession>
<dbReference type="Pfam" id="PF00015">
    <property type="entry name" value="MCPsignal"/>
    <property type="match status" value="1"/>
</dbReference>
<comment type="subcellular location">
    <subcellularLocation>
        <location evidence="1">Cell membrane</location>
    </subcellularLocation>
</comment>
<dbReference type="InterPro" id="IPR003660">
    <property type="entry name" value="HAMP_dom"/>
</dbReference>
<sequence>MKMTISKKLYLGFSAILLLLAISSVTNGFQMLSIEKTYQQLLNNQAASVSYVKDLSLAVKDEELSINAFISSGDIAHIDAYRQSVTKYNAVSESLQALIQDRDKWQILQGLDLLQQQYTSNIENMIEYKLQDRTEAYLALVATNEPIIQKFRETADRFVELQTGQLTDETASVAKQIDGTQLTIIILSVVSLLLGAGVAVWIARNITKPVKILSRASEKIASGDLTGENISVSTKDEIAVLSTTFNNMTANLRNLIAKLTDSAQQVAASSQELTAGAEHTTKATEQVVSITEQVSAGSQEQMEKINESMGFVNHLTIEAGQIAEKALSVSQQSQFAADVSREGTSAVSSVIDQMNHIQHTVENIADEVSRLGERSKEIGEIVAVISDISSQTNLLALNAAIEAARAGEAGRGFAVVAAEIRKLADQSAGSSKLIIGLVQTIQQDTEKTIASVQTGIGTVESGKSAVTAAGSSFDSIQNAVLSVTEQIQSVSDAAQKMSANTEILVQAFNTIQKIADETSSGTISVSAATQEQLATMEQITSSSGNLTQMSEELLELVGSFKV</sequence>
<evidence type="ECO:0000259" key="9">
    <source>
        <dbReference type="PROSITE" id="PS50885"/>
    </source>
</evidence>
<evidence type="ECO:0000256" key="7">
    <source>
        <dbReference type="SAM" id="Phobius"/>
    </source>
</evidence>
<comment type="similarity">
    <text evidence="5">Belongs to the methyl-accepting chemotaxis (MCP) protein family.</text>
</comment>
<gene>
    <name evidence="10" type="ORF">A7K91_19605</name>
</gene>
<evidence type="ECO:0000256" key="4">
    <source>
        <dbReference type="ARBA" id="ARBA00023224"/>
    </source>
</evidence>
<dbReference type="PANTHER" id="PTHR32089:SF112">
    <property type="entry name" value="LYSOZYME-LIKE PROTEIN-RELATED"/>
    <property type="match status" value="1"/>
</dbReference>
<evidence type="ECO:0000256" key="3">
    <source>
        <dbReference type="ARBA" id="ARBA00023136"/>
    </source>
</evidence>
<dbReference type="Proteomes" id="UP000092024">
    <property type="component" value="Unassembled WGS sequence"/>
</dbReference>
<proteinExistence type="inferred from homology"/>
<dbReference type="AlphaFoldDB" id="A0A1A5YP79"/>
<dbReference type="Gene3D" id="1.10.287.950">
    <property type="entry name" value="Methyl-accepting chemotaxis protein"/>
    <property type="match status" value="1"/>
</dbReference>
<dbReference type="Pfam" id="PF12729">
    <property type="entry name" value="4HB_MCP_1"/>
    <property type="match status" value="1"/>
</dbReference>
<dbReference type="InterPro" id="IPR004090">
    <property type="entry name" value="Chemotax_Me-accpt_rcpt"/>
</dbReference>
<evidence type="ECO:0000259" key="8">
    <source>
        <dbReference type="PROSITE" id="PS50111"/>
    </source>
</evidence>
<dbReference type="EMBL" id="LYPA01000038">
    <property type="protein sequence ID" value="OBR67414.1"/>
    <property type="molecule type" value="Genomic_DNA"/>
</dbReference>
<keyword evidence="7" id="KW-0812">Transmembrane</keyword>
<dbReference type="InterPro" id="IPR024478">
    <property type="entry name" value="HlyB_4HB_MCP"/>
</dbReference>
<organism evidence="10 11">
    <name type="scientific">Paenibacillus oryzae</name>
    <dbReference type="NCBI Taxonomy" id="1844972"/>
    <lineage>
        <taxon>Bacteria</taxon>
        <taxon>Bacillati</taxon>
        <taxon>Bacillota</taxon>
        <taxon>Bacilli</taxon>
        <taxon>Bacillales</taxon>
        <taxon>Paenibacillaceae</taxon>
        <taxon>Paenibacillus</taxon>
    </lineage>
</organism>
<evidence type="ECO:0000256" key="2">
    <source>
        <dbReference type="ARBA" id="ARBA00022475"/>
    </source>
</evidence>
<dbReference type="SMART" id="SM00304">
    <property type="entry name" value="HAMP"/>
    <property type="match status" value="1"/>
</dbReference>
<evidence type="ECO:0000313" key="10">
    <source>
        <dbReference type="EMBL" id="OBR67414.1"/>
    </source>
</evidence>
<dbReference type="PANTHER" id="PTHR32089">
    <property type="entry name" value="METHYL-ACCEPTING CHEMOTAXIS PROTEIN MCPB"/>
    <property type="match status" value="1"/>
</dbReference>
<dbReference type="InterPro" id="IPR004089">
    <property type="entry name" value="MCPsignal_dom"/>
</dbReference>